<evidence type="ECO:0000313" key="1">
    <source>
        <dbReference type="EMBL" id="APC19500.1"/>
    </source>
</evidence>
<organism evidence="1 2">
    <name type="scientific">Pseudomonas frederiksbergensis</name>
    <dbReference type="NCBI Taxonomy" id="104087"/>
    <lineage>
        <taxon>Bacteria</taxon>
        <taxon>Pseudomonadati</taxon>
        <taxon>Pseudomonadota</taxon>
        <taxon>Gammaproteobacteria</taxon>
        <taxon>Pseudomonadales</taxon>
        <taxon>Pseudomonadaceae</taxon>
        <taxon>Pseudomonas</taxon>
    </lineage>
</organism>
<protein>
    <recommendedName>
        <fullName evidence="3">Four helix bundle protein</fullName>
    </recommendedName>
</protein>
<evidence type="ECO:0000313" key="2">
    <source>
        <dbReference type="Proteomes" id="UP000182567"/>
    </source>
</evidence>
<name>A0A1J0EUN5_9PSED</name>
<proteinExistence type="predicted"/>
<dbReference type="Proteomes" id="UP000182567">
    <property type="component" value="Plasmid unnamed1"/>
</dbReference>
<sequence length="102" mass="11625">MENMTPSSKNYRSELVIAWASLTAEARSLVESLSERCADGLAMELHRLATAGTDRNYRFGRCRGFIEAAGQRDELTYQQASDLLDYCSRIDLNRRAMERQSK</sequence>
<dbReference type="EMBL" id="CP017887">
    <property type="protein sequence ID" value="APC19500.1"/>
    <property type="molecule type" value="Genomic_DNA"/>
</dbReference>
<gene>
    <name evidence="1" type="ORF">BLL42_27595</name>
</gene>
<reference evidence="2" key="1">
    <citation type="submission" date="2016-10" db="EMBL/GenBank/DDBJ databases">
        <title>Pseudomonas frederiksbergensis ERGS4:02 complete genome.</title>
        <authorList>
            <person name="Kumar R."/>
            <person name="Acharya V."/>
            <person name="Singh D."/>
        </authorList>
    </citation>
    <scope>NUCLEOTIDE SEQUENCE [LARGE SCALE GENOMIC DNA]</scope>
    <source>
        <strain evidence="2">ERGS4:02</strain>
        <plasmid evidence="2">Plasmid unnamed1</plasmid>
    </source>
</reference>
<keyword evidence="1" id="KW-0614">Plasmid</keyword>
<dbReference type="AlphaFoldDB" id="A0A1J0EUN5"/>
<accession>A0A1J0EUN5</accession>
<dbReference type="GeneID" id="46912047"/>
<geneLocation type="plasmid" evidence="1">
    <name>unnamed1</name>
</geneLocation>
<dbReference type="RefSeq" id="WP_071556005.1">
    <property type="nucleotide sequence ID" value="NZ_CP017887.1"/>
</dbReference>
<evidence type="ECO:0008006" key="3">
    <source>
        <dbReference type="Google" id="ProtNLM"/>
    </source>
</evidence>